<gene>
    <name evidence="1" type="ORF">NMP03_04230</name>
</gene>
<evidence type="ECO:0000313" key="1">
    <source>
        <dbReference type="EMBL" id="UUL83443.1"/>
    </source>
</evidence>
<dbReference type="Proteomes" id="UP001058533">
    <property type="component" value="Chromosome"/>
</dbReference>
<keyword evidence="2" id="KW-1185">Reference proteome</keyword>
<accession>A0ABY5L908</accession>
<reference evidence="1" key="1">
    <citation type="submission" date="2022-07" db="EMBL/GenBank/DDBJ databases">
        <title>Sphingomonas sp. nov., a novel bacterium isolated from the north slope of the Mount Everest.</title>
        <authorList>
            <person name="Cui X."/>
            <person name="Liu Y."/>
        </authorList>
    </citation>
    <scope>NUCLEOTIDE SEQUENCE</scope>
    <source>
        <strain evidence="1">S5-59</strain>
    </source>
</reference>
<name>A0ABY5L908_9SPHN</name>
<sequence>MSAEIIPFELPPAAGRYEIVEITRGISNDLYVALAGPRGPSHRDPWHCLKVFSDGAAADAIEMANSASWRHGRLLIWDHVGIIDPDFGPGKFWPRDNFDGGHAA</sequence>
<proteinExistence type="predicted"/>
<evidence type="ECO:0000313" key="2">
    <source>
        <dbReference type="Proteomes" id="UP001058533"/>
    </source>
</evidence>
<dbReference type="RefSeq" id="WP_256507282.1">
    <property type="nucleotide sequence ID" value="NZ_CP101740.1"/>
</dbReference>
<organism evidence="1 2">
    <name type="scientific">Sphingomonas qomolangmaensis</name>
    <dbReference type="NCBI Taxonomy" id="2918765"/>
    <lineage>
        <taxon>Bacteria</taxon>
        <taxon>Pseudomonadati</taxon>
        <taxon>Pseudomonadota</taxon>
        <taxon>Alphaproteobacteria</taxon>
        <taxon>Sphingomonadales</taxon>
        <taxon>Sphingomonadaceae</taxon>
        <taxon>Sphingomonas</taxon>
    </lineage>
</organism>
<dbReference type="EMBL" id="CP101740">
    <property type="protein sequence ID" value="UUL83443.1"/>
    <property type="molecule type" value="Genomic_DNA"/>
</dbReference>
<protein>
    <submittedName>
        <fullName evidence="1">Uncharacterized protein</fullName>
    </submittedName>
</protein>